<dbReference type="HOGENOM" id="CLU_775348_0_0_10"/>
<organism evidence="2 3">
    <name type="scientific">Mucinivorans hirudinis</name>
    <dbReference type="NCBI Taxonomy" id="1433126"/>
    <lineage>
        <taxon>Bacteria</taxon>
        <taxon>Pseudomonadati</taxon>
        <taxon>Bacteroidota</taxon>
        <taxon>Bacteroidia</taxon>
        <taxon>Bacteroidales</taxon>
        <taxon>Rikenellaceae</taxon>
        <taxon>Mucinivorans</taxon>
    </lineage>
</organism>
<sequence>MKKIFFIAASLLIVGTVSAQIAAFRQGNSASVEGYSLPRTVITVTVTQEREVVLRGPYAKYASQYLGITGVAQSDKESYKLLGAQLGFYEEPDPTAVFLFDEKSNTPQKIFNWLSITPAQLTQTVSDKDFDKAQFGSMMPFKDVSTSPVYGQTSFSPADGDDTRLSNVEKSPEQMAADAAAVVFRIRQRRLDLLTGEVGEGVYGAGLKAALDEMQRIEDEYMALFIGKRYIQRTTKVFDILPVAGKNRITAFRFSESKGIVADTDVSGRPINIELTPEPSTKPVDATGKKVRTVLYRVPLVEQVKLVDNQELIASMRIPVYQFGNMVEAPVVFGAQ</sequence>
<evidence type="ECO:0000313" key="2">
    <source>
        <dbReference type="EMBL" id="CDN32948.1"/>
    </source>
</evidence>
<dbReference type="KEGG" id="rbc:BN938_2883"/>
<dbReference type="Pfam" id="PF16115">
    <property type="entry name" value="DUF4831"/>
    <property type="match status" value="1"/>
</dbReference>
<evidence type="ECO:0008006" key="4">
    <source>
        <dbReference type="Google" id="ProtNLM"/>
    </source>
</evidence>
<dbReference type="Proteomes" id="UP000027616">
    <property type="component" value="Chromosome I"/>
</dbReference>
<gene>
    <name evidence="2" type="ORF">BN938_2883</name>
</gene>
<name>A0A060REC1_9BACT</name>
<dbReference type="AlphaFoldDB" id="A0A060REC1"/>
<feature type="chain" id="PRO_5001590863" description="DUF4831 domain-containing protein" evidence="1">
    <location>
        <begin position="20"/>
        <end position="336"/>
    </location>
</feature>
<keyword evidence="3" id="KW-1185">Reference proteome</keyword>
<accession>A0A060REC1</accession>
<keyword evidence="1" id="KW-0732">Signal</keyword>
<dbReference type="EMBL" id="HG934468">
    <property type="protein sequence ID" value="CDN32948.1"/>
    <property type="molecule type" value="Genomic_DNA"/>
</dbReference>
<proteinExistence type="predicted"/>
<reference evidence="2 3" key="1">
    <citation type="journal article" date="2015" name="Genome Announc.">
        <title>Complete Genome Sequence of the Novel Leech Symbiont Mucinivorans hirudinis M3T.</title>
        <authorList>
            <person name="Nelson M.C."/>
            <person name="Bomar L."/>
            <person name="Graf J."/>
        </authorList>
    </citation>
    <scope>NUCLEOTIDE SEQUENCE [LARGE SCALE GENOMIC DNA]</scope>
    <source>
        <strain evidence="3">M3</strain>
    </source>
</reference>
<protein>
    <recommendedName>
        <fullName evidence="4">DUF4831 domain-containing protein</fullName>
    </recommendedName>
</protein>
<dbReference type="STRING" id="1433126.BN938_2883"/>
<feature type="signal peptide" evidence="1">
    <location>
        <begin position="1"/>
        <end position="19"/>
    </location>
</feature>
<dbReference type="eggNOG" id="ENOG502ZAG0">
    <property type="taxonomic scope" value="Bacteria"/>
</dbReference>
<evidence type="ECO:0000313" key="3">
    <source>
        <dbReference type="Proteomes" id="UP000027616"/>
    </source>
</evidence>
<dbReference type="InterPro" id="IPR032265">
    <property type="entry name" value="DUF4831"/>
</dbReference>
<evidence type="ECO:0000256" key="1">
    <source>
        <dbReference type="SAM" id="SignalP"/>
    </source>
</evidence>